<keyword evidence="11" id="KW-0891">Chondrogenesis</keyword>
<dbReference type="PROSITE" id="PS51362">
    <property type="entry name" value="TGF_BETA_2"/>
    <property type="match status" value="1"/>
</dbReference>
<dbReference type="FunFam" id="2.10.90.10:FF:000103">
    <property type="entry name" value="Bone morphogenetic protein 16"/>
    <property type="match status" value="1"/>
</dbReference>
<evidence type="ECO:0000256" key="13">
    <source>
        <dbReference type="SAM" id="MobiDB-lite"/>
    </source>
</evidence>
<evidence type="ECO:0000256" key="1">
    <source>
        <dbReference type="ARBA" id="ARBA00004613"/>
    </source>
</evidence>
<feature type="region of interest" description="Disordered" evidence="13">
    <location>
        <begin position="307"/>
        <end position="326"/>
    </location>
</feature>
<dbReference type="GO" id="GO:0005125">
    <property type="term" value="F:cytokine activity"/>
    <property type="evidence" value="ECO:0007669"/>
    <property type="project" value="TreeGrafter"/>
</dbReference>
<dbReference type="PROSITE" id="PS00250">
    <property type="entry name" value="TGF_BETA_1"/>
    <property type="match status" value="1"/>
</dbReference>
<feature type="chain" id="PRO_5026192520" evidence="14">
    <location>
        <begin position="26"/>
        <end position="429"/>
    </location>
</feature>
<evidence type="ECO:0000256" key="10">
    <source>
        <dbReference type="ARBA" id="ARBA00023180"/>
    </source>
</evidence>
<evidence type="ECO:0000256" key="11">
    <source>
        <dbReference type="ARBA" id="ARBA00023188"/>
    </source>
</evidence>
<evidence type="ECO:0000256" key="2">
    <source>
        <dbReference type="ARBA" id="ARBA00006656"/>
    </source>
</evidence>
<feature type="compositionally biased region" description="Basic residues" evidence="13">
    <location>
        <begin position="309"/>
        <end position="326"/>
    </location>
</feature>
<sequence length="429" mass="49024">MMVAKANCVVILALVVHLLVDLSSGLLSQMGRANLLSQAAEYTGGSREEEDALVSEYENRLLNMFGLTRRPNPAPGTQVPRIMQHMYKAHMGDTYRSQHGITDTWETGFDLPSDEILSRVNTARSFMHIDDDEYIPGIPDNHIRLRFDLSPLPSSEVIHAAELLLHREAVTRHLPVDSDHAHRINVYEIVKAPRSRNATQVHRGSDRSAAATTITRLLDTRLIDSRNSTWERFDVSLATLKWTQSEQNANHGLLIEIVRDDDGQAPHGDSKRHVRLKRDLHTDISDDEWQHRRPLLLTYTNDGKATSLSRRKRNAKKKNRSRKRRRRNCQRYGLYVDFETVGWHTWILAPHGYEAHYCEGRCQYPLSEHMNTTNHAIVQTLMGSVKSDVPKACCVPTELDAISMLYLNEYDLVVLKTYQEMVVKACGCR</sequence>
<dbReference type="InterPro" id="IPR029034">
    <property type="entry name" value="Cystine-knot_cytokine"/>
</dbReference>
<evidence type="ECO:0000256" key="14">
    <source>
        <dbReference type="SAM" id="SignalP"/>
    </source>
</evidence>
<dbReference type="InterPro" id="IPR001839">
    <property type="entry name" value="TGF-b_C"/>
</dbReference>
<dbReference type="GO" id="GO:0051094">
    <property type="term" value="P:positive regulation of developmental process"/>
    <property type="evidence" value="ECO:0007669"/>
    <property type="project" value="UniProtKB-ARBA"/>
</dbReference>
<dbReference type="InterPro" id="IPR015615">
    <property type="entry name" value="TGF-beta-rel"/>
</dbReference>
<keyword evidence="10" id="KW-0325">Glycoprotein</keyword>
<keyword evidence="9" id="KW-1015">Disulfide bond</keyword>
<dbReference type="GO" id="GO:0008083">
    <property type="term" value="F:growth factor activity"/>
    <property type="evidence" value="ECO:0007669"/>
    <property type="project" value="UniProtKB-KW"/>
</dbReference>
<organism evidence="16">
    <name type="scientific">Phallusia mammillata</name>
    <dbReference type="NCBI Taxonomy" id="59560"/>
    <lineage>
        <taxon>Eukaryota</taxon>
        <taxon>Metazoa</taxon>
        <taxon>Chordata</taxon>
        <taxon>Tunicata</taxon>
        <taxon>Ascidiacea</taxon>
        <taxon>Phlebobranchia</taxon>
        <taxon>Ascidiidae</taxon>
        <taxon>Phallusia</taxon>
    </lineage>
</organism>
<dbReference type="PANTHER" id="PTHR11848">
    <property type="entry name" value="TGF-BETA FAMILY"/>
    <property type="match status" value="1"/>
</dbReference>
<evidence type="ECO:0000256" key="5">
    <source>
        <dbReference type="ARBA" id="ARBA00022729"/>
    </source>
</evidence>
<dbReference type="GO" id="GO:0005615">
    <property type="term" value="C:extracellular space"/>
    <property type="evidence" value="ECO:0007669"/>
    <property type="project" value="TreeGrafter"/>
</dbReference>
<feature type="signal peptide" evidence="14">
    <location>
        <begin position="1"/>
        <end position="25"/>
    </location>
</feature>
<keyword evidence="4" id="KW-0964">Secreted</keyword>
<dbReference type="Pfam" id="PF00688">
    <property type="entry name" value="TGFb_propeptide"/>
    <property type="match status" value="1"/>
</dbReference>
<dbReference type="GO" id="GO:0051240">
    <property type="term" value="P:positive regulation of multicellular organismal process"/>
    <property type="evidence" value="ECO:0007669"/>
    <property type="project" value="UniProtKB-ARBA"/>
</dbReference>
<keyword evidence="3" id="KW-0217">Developmental protein</keyword>
<feature type="domain" description="TGF-beta family profile" evidence="15">
    <location>
        <begin position="310"/>
        <end position="429"/>
    </location>
</feature>
<evidence type="ECO:0000259" key="15">
    <source>
        <dbReference type="PROSITE" id="PS51362"/>
    </source>
</evidence>
<dbReference type="PANTHER" id="PTHR11848:SF263">
    <property type="entry name" value="PROTEIN DECAPENTAPLEGIC"/>
    <property type="match status" value="1"/>
</dbReference>
<reference evidence="16" key="1">
    <citation type="submission" date="2020-04" db="EMBL/GenBank/DDBJ databases">
        <authorList>
            <person name="Neveu A P."/>
        </authorList>
    </citation>
    <scope>NUCLEOTIDE SEQUENCE</scope>
    <source>
        <tissue evidence="16">Whole embryo</tissue>
    </source>
</reference>
<evidence type="ECO:0000256" key="8">
    <source>
        <dbReference type="ARBA" id="ARBA00023030"/>
    </source>
</evidence>
<dbReference type="EMBL" id="LR783354">
    <property type="protein sequence ID" value="CAB3225900.1"/>
    <property type="molecule type" value="mRNA"/>
</dbReference>
<proteinExistence type="evidence at transcript level"/>
<dbReference type="Gene3D" id="2.60.120.970">
    <property type="match status" value="1"/>
</dbReference>
<comment type="similarity">
    <text evidence="2 12">Belongs to the TGF-beta family.</text>
</comment>
<dbReference type="GO" id="GO:0030154">
    <property type="term" value="P:cell differentiation"/>
    <property type="evidence" value="ECO:0007669"/>
    <property type="project" value="UniProtKB-KW"/>
</dbReference>
<keyword evidence="7" id="KW-0892">Osteogenesis</keyword>
<dbReference type="SMART" id="SM00204">
    <property type="entry name" value="TGFB"/>
    <property type="match status" value="1"/>
</dbReference>
<name>A0A6F9D879_9ASCI</name>
<dbReference type="AlphaFoldDB" id="A0A6F9D879"/>
<evidence type="ECO:0000256" key="6">
    <source>
        <dbReference type="ARBA" id="ARBA00022782"/>
    </source>
</evidence>
<keyword evidence="6" id="KW-0221">Differentiation</keyword>
<dbReference type="GO" id="GO:0051216">
    <property type="term" value="P:cartilage development"/>
    <property type="evidence" value="ECO:0007669"/>
    <property type="project" value="UniProtKB-KW"/>
</dbReference>
<evidence type="ECO:0000256" key="9">
    <source>
        <dbReference type="ARBA" id="ARBA00023157"/>
    </source>
</evidence>
<dbReference type="InterPro" id="IPR017948">
    <property type="entry name" value="TGFb_CS"/>
</dbReference>
<evidence type="ECO:0000313" key="16">
    <source>
        <dbReference type="EMBL" id="CAB3225900.1"/>
    </source>
</evidence>
<dbReference type="Pfam" id="PF00019">
    <property type="entry name" value="TGF_beta"/>
    <property type="match status" value="1"/>
</dbReference>
<evidence type="ECO:0000256" key="3">
    <source>
        <dbReference type="ARBA" id="ARBA00022473"/>
    </source>
</evidence>
<comment type="subcellular location">
    <subcellularLocation>
        <location evidence="1">Secreted</location>
    </subcellularLocation>
</comment>
<evidence type="ECO:0000256" key="4">
    <source>
        <dbReference type="ARBA" id="ARBA00022525"/>
    </source>
</evidence>
<dbReference type="SUPFAM" id="SSF57501">
    <property type="entry name" value="Cystine-knot cytokines"/>
    <property type="match status" value="1"/>
</dbReference>
<gene>
    <name evidence="16" type="primary">Bmp2</name>
    <name evidence="16" type="synonym">4</name>
</gene>
<protein>
    <submittedName>
        <fullName evidence="16">BMP2/4</fullName>
    </submittedName>
</protein>
<evidence type="ECO:0000256" key="7">
    <source>
        <dbReference type="ARBA" id="ARBA00022855"/>
    </source>
</evidence>
<keyword evidence="8 12" id="KW-0339">Growth factor</keyword>
<keyword evidence="5 14" id="KW-0732">Signal</keyword>
<dbReference type="InterPro" id="IPR001111">
    <property type="entry name" value="TGF-b_propeptide"/>
</dbReference>
<accession>A0A6F9D879</accession>
<evidence type="ECO:0000256" key="12">
    <source>
        <dbReference type="RuleBase" id="RU000354"/>
    </source>
</evidence>
<dbReference type="Gene3D" id="2.10.90.10">
    <property type="entry name" value="Cystine-knot cytokines"/>
    <property type="match status" value="1"/>
</dbReference>